<dbReference type="Gene3D" id="3.40.50.300">
    <property type="entry name" value="P-loop containing nucleotide triphosphate hydrolases"/>
    <property type="match status" value="1"/>
</dbReference>
<evidence type="ECO:0000256" key="6">
    <source>
        <dbReference type="ARBA" id="ARBA00022842"/>
    </source>
</evidence>
<dbReference type="Proteomes" id="UP000235826">
    <property type="component" value="Chromosome"/>
</dbReference>
<evidence type="ECO:0000256" key="2">
    <source>
        <dbReference type="ARBA" id="ARBA00022573"/>
    </source>
</evidence>
<keyword evidence="2 8" id="KW-0169">Cobalamin biosynthesis</keyword>
<dbReference type="HAMAP" id="MF_00027">
    <property type="entry name" value="CobB_CbiA"/>
    <property type="match status" value="1"/>
</dbReference>
<dbReference type="SUPFAM" id="SSF52317">
    <property type="entry name" value="Class I glutamine amidotransferase-like"/>
    <property type="match status" value="1"/>
</dbReference>
<proteinExistence type="inferred from homology"/>
<comment type="catalytic activity">
    <reaction evidence="8">
        <text>cob(II)yrinate + 2 L-glutamine + 2 ATP + 2 H2O = cob(II)yrinate a,c diamide + 2 L-glutamate + 2 ADP + 2 phosphate + 2 H(+)</text>
        <dbReference type="Rhea" id="RHEA:26289"/>
        <dbReference type="ChEBI" id="CHEBI:15377"/>
        <dbReference type="ChEBI" id="CHEBI:15378"/>
        <dbReference type="ChEBI" id="CHEBI:29985"/>
        <dbReference type="ChEBI" id="CHEBI:30616"/>
        <dbReference type="ChEBI" id="CHEBI:43474"/>
        <dbReference type="ChEBI" id="CHEBI:58359"/>
        <dbReference type="ChEBI" id="CHEBI:58537"/>
        <dbReference type="ChEBI" id="CHEBI:58894"/>
        <dbReference type="ChEBI" id="CHEBI:456216"/>
        <dbReference type="EC" id="6.3.5.11"/>
    </reaction>
</comment>
<sequence>MTKQFIISAPNSNAGKTTITLGLLRLFKQKNITPQPFKVGPDYIDPKFHQLACDKTGVNLDLYMMTQEDINTSLHVYGRNAQVNCIEGVMGLFDGAKKDKGSTAELAKKLRTPVLLVVDAKAVAYSVAPLIQGFVNFDKDLNIMGVIFNRVGSANHYTFLKEACEDIGVKSFGYLQNIKDIVIPSRHLGLNIKDIKKFDIVIDQIANKLEETVNWEAILEASKDIEPISDSTKETKSKSKIKFAVAKDEAFNFIYPQNIVAMEQLGDVQFFSPIHDKDIPDSDFIYFPGGYPELYLKELSSNKEMLLAIKKYAQNNGKIYAECGGMMYLGKSILSENNETYNMVDYFNFESTIANPKLHLGYRTSEINNHSFKGHEFHYSSIINDNETSMESNIMNARGGKTTTKIYKKQHVMGSYVHHYLGTTERLSQLINEINHNL</sequence>
<dbReference type="Pfam" id="PF01656">
    <property type="entry name" value="CbiA"/>
    <property type="match status" value="1"/>
</dbReference>
<dbReference type="PROSITE" id="PS51274">
    <property type="entry name" value="GATASE_COBBQ"/>
    <property type="match status" value="1"/>
</dbReference>
<dbReference type="InterPro" id="IPR002586">
    <property type="entry name" value="CobQ/CobB/MinD/ParA_Nub-bd_dom"/>
</dbReference>
<organism evidence="11 12">
    <name type="scientific">Flavivirga eckloniae</name>
    <dbReference type="NCBI Taxonomy" id="1803846"/>
    <lineage>
        <taxon>Bacteria</taxon>
        <taxon>Pseudomonadati</taxon>
        <taxon>Bacteroidota</taxon>
        <taxon>Flavobacteriia</taxon>
        <taxon>Flavobacteriales</taxon>
        <taxon>Flavobacteriaceae</taxon>
        <taxon>Flavivirga</taxon>
    </lineage>
</organism>
<dbReference type="Gene3D" id="3.40.50.880">
    <property type="match status" value="1"/>
</dbReference>
<evidence type="ECO:0000256" key="1">
    <source>
        <dbReference type="ARBA" id="ARBA00001946"/>
    </source>
</evidence>
<evidence type="ECO:0000259" key="9">
    <source>
        <dbReference type="Pfam" id="PF01656"/>
    </source>
</evidence>
<dbReference type="PANTHER" id="PTHR43873:SF1">
    <property type="entry name" value="COBYRINATE A,C-DIAMIDE SYNTHASE"/>
    <property type="match status" value="1"/>
</dbReference>
<evidence type="ECO:0000259" key="10">
    <source>
        <dbReference type="Pfam" id="PF07685"/>
    </source>
</evidence>
<gene>
    <name evidence="8" type="primary">cbiA</name>
    <name evidence="11" type="ORF">C1H87_22385</name>
</gene>
<evidence type="ECO:0000256" key="3">
    <source>
        <dbReference type="ARBA" id="ARBA00022598"/>
    </source>
</evidence>
<keyword evidence="12" id="KW-1185">Reference proteome</keyword>
<comment type="similarity">
    <text evidence="8">Belongs to the CobB/CbiA family.</text>
</comment>
<comment type="miscellaneous">
    <text evidence="8">The a and c carboxylates of cobyrinate are activated for nucleophilic attack via formation of a phosphorylated intermediate by ATP. CbiA catalyzes first the amidation of the c-carboxylate, and then that of the a-carboxylate.</text>
</comment>
<comment type="function">
    <text evidence="8">Catalyzes the ATP-dependent amidation of the two carboxylate groups at positions a and c of cobyrinate, using either L-glutamine or ammonia as the nitrogen source.</text>
</comment>
<dbReference type="Pfam" id="PF07685">
    <property type="entry name" value="GATase_3"/>
    <property type="match status" value="1"/>
</dbReference>
<evidence type="ECO:0000256" key="4">
    <source>
        <dbReference type="ARBA" id="ARBA00022741"/>
    </source>
</evidence>
<dbReference type="KEGG" id="fek:C1H87_22385"/>
<evidence type="ECO:0000256" key="5">
    <source>
        <dbReference type="ARBA" id="ARBA00022840"/>
    </source>
</evidence>
<dbReference type="CDD" id="cd05388">
    <property type="entry name" value="CobB_N"/>
    <property type="match status" value="1"/>
</dbReference>
<keyword evidence="5 8" id="KW-0067">ATP-binding</keyword>
<evidence type="ECO:0000313" key="12">
    <source>
        <dbReference type="Proteomes" id="UP000235826"/>
    </source>
</evidence>
<keyword evidence="3 8" id="KW-0436">Ligase</keyword>
<comment type="pathway">
    <text evidence="8">Cofactor biosynthesis; adenosylcobalamin biosynthesis; cob(II)yrinate a,c-diamide from sirohydrochlorin (anaerobic route): step 10/10.</text>
</comment>
<dbReference type="EMBL" id="CP025791">
    <property type="protein sequence ID" value="AUP81316.1"/>
    <property type="molecule type" value="Genomic_DNA"/>
</dbReference>
<keyword evidence="4 8" id="KW-0547">Nucleotide-binding</keyword>
<dbReference type="NCBIfam" id="TIGR00379">
    <property type="entry name" value="cobB"/>
    <property type="match status" value="1"/>
</dbReference>
<accession>A0A2K9PW74</accession>
<dbReference type="EC" id="6.3.5.11" evidence="8"/>
<keyword evidence="7 8" id="KW-0315">Glutamine amidotransferase</keyword>
<dbReference type="InterPro" id="IPR027417">
    <property type="entry name" value="P-loop_NTPase"/>
</dbReference>
<name>A0A2K9PW74_9FLAO</name>
<dbReference type="GO" id="GO:0005524">
    <property type="term" value="F:ATP binding"/>
    <property type="evidence" value="ECO:0007669"/>
    <property type="project" value="UniProtKB-UniRule"/>
</dbReference>
<dbReference type="RefSeq" id="WP_102757958.1">
    <property type="nucleotide sequence ID" value="NZ_CP025791.1"/>
</dbReference>
<dbReference type="NCBIfam" id="NF002204">
    <property type="entry name" value="PRK01077.1"/>
    <property type="match status" value="1"/>
</dbReference>
<feature type="domain" description="CobB/CobQ-like glutamine amidotransferase" evidence="10">
    <location>
        <begin position="244"/>
        <end position="421"/>
    </location>
</feature>
<comment type="domain">
    <text evidence="8">Comprises of two domains. The C-terminal domain contains the binding site for glutamine and catalyzes the hydrolysis of this substrate to glutamate and ammonia. The N-terminal domain is anticipated to bind ATP and cobyrinate and catalyzes the ultimate synthesis of the diamide product. The ammonia produced via the glutaminase domain is probably translocated to the adjacent domain via a molecular tunnel, where it reacts with an activated intermediate.</text>
</comment>
<dbReference type="InterPro" id="IPR004484">
    <property type="entry name" value="CbiA/CobB_synth"/>
</dbReference>
<feature type="domain" description="CobQ/CobB/MinD/ParA nucleotide binding" evidence="9">
    <location>
        <begin position="6"/>
        <end position="181"/>
    </location>
</feature>
<dbReference type="InterPro" id="IPR011698">
    <property type="entry name" value="GATase_3"/>
</dbReference>
<dbReference type="AlphaFoldDB" id="A0A2K9PW74"/>
<evidence type="ECO:0000256" key="7">
    <source>
        <dbReference type="ARBA" id="ARBA00022962"/>
    </source>
</evidence>
<evidence type="ECO:0000313" key="11">
    <source>
        <dbReference type="EMBL" id="AUP81316.1"/>
    </source>
</evidence>
<feature type="site" description="Increases nucleophilicity of active site Cys" evidence="8">
    <location>
        <position position="418"/>
    </location>
</feature>
<keyword evidence="6 8" id="KW-0460">Magnesium</keyword>
<dbReference type="GO" id="GO:0009236">
    <property type="term" value="P:cobalamin biosynthetic process"/>
    <property type="evidence" value="ECO:0007669"/>
    <property type="project" value="UniProtKB-UniRule"/>
</dbReference>
<evidence type="ECO:0000256" key="8">
    <source>
        <dbReference type="HAMAP-Rule" id="MF_00027"/>
    </source>
</evidence>
<dbReference type="GO" id="GO:0042242">
    <property type="term" value="F:cobyrinic acid a,c-diamide synthase activity"/>
    <property type="evidence" value="ECO:0007669"/>
    <property type="project" value="UniProtKB-UniRule"/>
</dbReference>
<dbReference type="SUPFAM" id="SSF52540">
    <property type="entry name" value="P-loop containing nucleoside triphosphate hydrolases"/>
    <property type="match status" value="1"/>
</dbReference>
<comment type="cofactor">
    <cofactor evidence="1 8">
        <name>Mg(2+)</name>
        <dbReference type="ChEBI" id="CHEBI:18420"/>
    </cofactor>
</comment>
<protein>
    <recommendedName>
        <fullName evidence="8">Cobyrinate a,c-diamide synthase</fullName>
        <ecNumber evidence="8">6.3.5.11</ecNumber>
    </recommendedName>
    <alternativeName>
        <fullName evidence="8">Cobyrinic acid a,c-diamide synthetase</fullName>
    </alternativeName>
</protein>
<feature type="active site" description="Nucleophile" evidence="8">
    <location>
        <position position="323"/>
    </location>
</feature>
<dbReference type="UniPathway" id="UPA00148">
    <property type="reaction ID" value="UER00231"/>
</dbReference>
<dbReference type="OrthoDB" id="9764035at2"/>
<dbReference type="PANTHER" id="PTHR43873">
    <property type="entry name" value="COBYRINATE A,C-DIAMIDE SYNTHASE"/>
    <property type="match status" value="1"/>
</dbReference>
<reference evidence="11 12" key="1">
    <citation type="submission" date="2018-01" db="EMBL/GenBank/DDBJ databases">
        <title>Complete genome sequence of Flavivirga eckloniae ECD14 isolated from seaweed Ecklonia cava.</title>
        <authorList>
            <person name="Lee J.H."/>
            <person name="Baik K.S."/>
            <person name="Seong C.N."/>
        </authorList>
    </citation>
    <scope>NUCLEOTIDE SEQUENCE [LARGE SCALE GENOMIC DNA]</scope>
    <source>
        <strain evidence="11 12">ECD14</strain>
    </source>
</reference>
<dbReference type="InterPro" id="IPR029062">
    <property type="entry name" value="Class_I_gatase-like"/>
</dbReference>